<organism evidence="1">
    <name type="scientific">Escherichia coli</name>
    <dbReference type="NCBI Taxonomy" id="562"/>
    <lineage>
        <taxon>Bacteria</taxon>
        <taxon>Pseudomonadati</taxon>
        <taxon>Pseudomonadota</taxon>
        <taxon>Gammaproteobacteria</taxon>
        <taxon>Enterobacterales</taxon>
        <taxon>Enterobacteriaceae</taxon>
        <taxon>Escherichia</taxon>
    </lineage>
</organism>
<accession>A0A3L0VYZ1</accession>
<dbReference type="EMBL" id="RNRV01000013">
    <property type="protein sequence ID" value="MHO04664.1"/>
    <property type="molecule type" value="Genomic_DNA"/>
</dbReference>
<sequence length="131" mass="14892">MRPPLVALLQYHLQEKSLDVSLGGEVISLSEAFSDTGLLPGMLLGVQQMRAAARLPADLGFDLHSDEQSMFGIRSELHPEKDFEQYYFRWAGLAHYLDMQPCHDNTISLDHAADLLEQHFEQTHNQQWSPT</sequence>
<comment type="caution">
    <text evidence="1">The sequence shown here is derived from an EMBL/GenBank/DDBJ whole genome shotgun (WGS) entry which is preliminary data.</text>
</comment>
<reference evidence="1" key="1">
    <citation type="submission" date="2018-10" db="EMBL/GenBank/DDBJ databases">
        <authorList>
            <consortium name="NARMS: The National Antimicrobial Resistance Monitoring System"/>
        </authorList>
    </citation>
    <scope>NUCLEOTIDE SEQUENCE [LARGE SCALE GENOMIC DNA]</scope>
    <source>
        <strain evidence="1">CVM N17EC0388</strain>
    </source>
</reference>
<protein>
    <submittedName>
        <fullName evidence="1">Uncharacterized protein</fullName>
    </submittedName>
</protein>
<gene>
    <name evidence="1" type="ORF">D9F05_09795</name>
</gene>
<evidence type="ECO:0000313" key="1">
    <source>
        <dbReference type="EMBL" id="MHO04664.1"/>
    </source>
</evidence>
<dbReference type="AlphaFoldDB" id="A0A3L0VYZ1"/>
<proteinExistence type="predicted"/>
<name>A0A3L0VYZ1_ECOLX</name>